<protein>
    <submittedName>
        <fullName evidence="5">Beta-N-acetylglucosaminidase</fullName>
    </submittedName>
</protein>
<dbReference type="Proteomes" id="UP000236569">
    <property type="component" value="Unassembled WGS sequence"/>
</dbReference>
<dbReference type="PROSITE" id="PS52009">
    <property type="entry name" value="GH84"/>
    <property type="match status" value="1"/>
</dbReference>
<dbReference type="PANTHER" id="PTHR13170:SF16">
    <property type="entry name" value="PROTEIN O-GLCNACASE"/>
    <property type="match status" value="1"/>
</dbReference>
<feature type="domain" description="GH84" evidence="4">
    <location>
        <begin position="20"/>
        <end position="293"/>
    </location>
</feature>
<name>A0A2I9CW21_9DEIO</name>
<dbReference type="Pfam" id="PF07555">
    <property type="entry name" value="NAGidase"/>
    <property type="match status" value="1"/>
</dbReference>
<evidence type="ECO:0000259" key="4">
    <source>
        <dbReference type="PROSITE" id="PS52009"/>
    </source>
</evidence>
<keyword evidence="1 3" id="KW-0378">Hydrolase</keyword>
<evidence type="ECO:0000313" key="6">
    <source>
        <dbReference type="Proteomes" id="UP000236569"/>
    </source>
</evidence>
<keyword evidence="2 3" id="KW-0326">Glycosidase</keyword>
<dbReference type="InterPro" id="IPR011496">
    <property type="entry name" value="O-GlcNAcase_cat"/>
</dbReference>
<dbReference type="Gene3D" id="1.20.58.240">
    <property type="entry name" value="STAT, domain 1"/>
    <property type="match status" value="1"/>
</dbReference>
<evidence type="ECO:0000256" key="2">
    <source>
        <dbReference type="ARBA" id="ARBA00023295"/>
    </source>
</evidence>
<dbReference type="Gene3D" id="3.20.20.80">
    <property type="entry name" value="Glycosidases"/>
    <property type="match status" value="1"/>
</dbReference>
<accession>A0A2I9CW21</accession>
<comment type="similarity">
    <text evidence="3">Belongs to the glycosyl hydrolase 84 family.</text>
</comment>
<dbReference type="EMBL" id="BFAG01000007">
    <property type="protein sequence ID" value="GBF06174.1"/>
    <property type="molecule type" value="Genomic_DNA"/>
</dbReference>
<organism evidence="5 6">
    <name type="scientific">Deinococcus aerius</name>
    <dbReference type="NCBI Taxonomy" id="200253"/>
    <lineage>
        <taxon>Bacteria</taxon>
        <taxon>Thermotogati</taxon>
        <taxon>Deinococcota</taxon>
        <taxon>Deinococci</taxon>
        <taxon>Deinococcales</taxon>
        <taxon>Deinococcaceae</taxon>
        <taxon>Deinococcus</taxon>
    </lineage>
</organism>
<comment type="caution">
    <text evidence="5">The sequence shown here is derived from an EMBL/GenBank/DDBJ whole genome shotgun (WGS) entry which is preliminary data.</text>
</comment>
<sequence>MVTEANTGQEGGHGSGNAPRVLGVIEGFYGRPWQAGQRRRLFGQMAAWGMNTYLYAPKDDAWHRAVWRDPYPEAEEVALAQLVQAANDAGVQFVYALAPGLDLDWEDPADQSALLTKLGTVARLGVRHFALLFDDIPRTADLAAQALMQARAANTARGHLEGLGARGLFLFCPTEYCARRAVPSVGESPYLAVLGEQLHPDILVFWTGPEVISVDITAASVREVAGVLRRRPVLWDNLHANDYAPRRVHLGPYAGRPLDLRAELSGILTNPNNQFEVNSPGLFSLAEYGVAESHWTPEASLERALAGWLEQFNTAAEVPVTASDLALLADSLYLPQRVGPRAMALHAAAQALLAGGSAAPLFEARATYRRLLMALERGTNRELLFDLHPFLVDLIEELSRLLREAGHLDPTEVNGVPFRGGLAERLTLIR</sequence>
<dbReference type="InterPro" id="IPR051822">
    <property type="entry name" value="Glycosyl_Hydrolase_84"/>
</dbReference>
<dbReference type="GO" id="GO:0009100">
    <property type="term" value="P:glycoprotein metabolic process"/>
    <property type="evidence" value="ECO:0007669"/>
    <property type="project" value="TreeGrafter"/>
</dbReference>
<dbReference type="InterPro" id="IPR017853">
    <property type="entry name" value="GH"/>
</dbReference>
<dbReference type="PANTHER" id="PTHR13170">
    <property type="entry name" value="O-GLCNACASE"/>
    <property type="match status" value="1"/>
</dbReference>
<proteinExistence type="inferred from homology"/>
<dbReference type="GO" id="GO:0016231">
    <property type="term" value="F:beta-N-acetylglucosaminidase activity"/>
    <property type="evidence" value="ECO:0007669"/>
    <property type="project" value="TreeGrafter"/>
</dbReference>
<evidence type="ECO:0000256" key="1">
    <source>
        <dbReference type="ARBA" id="ARBA00022801"/>
    </source>
</evidence>
<keyword evidence="6" id="KW-1185">Reference proteome</keyword>
<evidence type="ECO:0000256" key="3">
    <source>
        <dbReference type="PROSITE-ProRule" id="PRU01353"/>
    </source>
</evidence>
<gene>
    <name evidence="5" type="ORF">DAERI_070172</name>
</gene>
<dbReference type="AlphaFoldDB" id="A0A2I9CW21"/>
<feature type="active site" description="Proton donor" evidence="3">
    <location>
        <position position="135"/>
    </location>
</feature>
<dbReference type="SUPFAM" id="SSF51445">
    <property type="entry name" value="(Trans)glycosidases"/>
    <property type="match status" value="1"/>
</dbReference>
<reference evidence="6" key="1">
    <citation type="submission" date="2018-01" db="EMBL/GenBank/DDBJ databases">
        <title>Draft Genome Sequence of the Radioresistant Bacterium Deinococcus aerius TR0125, Isolated from the Higher Atmosphere above Japan.</title>
        <authorList>
            <person name="Satoh K."/>
            <person name="Arai H."/>
            <person name="Sanzen T."/>
            <person name="Kawaguchi Y."/>
            <person name="Hayashi H."/>
            <person name="Yokobori S."/>
            <person name="Yamagishi A."/>
            <person name="Oono Y."/>
            <person name="Narumi I."/>
        </authorList>
    </citation>
    <scope>NUCLEOTIDE SEQUENCE [LARGE SCALE GENOMIC DNA]</scope>
    <source>
        <strain evidence="6">TR0125</strain>
    </source>
</reference>
<evidence type="ECO:0000313" key="5">
    <source>
        <dbReference type="EMBL" id="GBF06174.1"/>
    </source>
</evidence>